<evidence type="ECO:0000256" key="1">
    <source>
        <dbReference type="ARBA" id="ARBA00022801"/>
    </source>
</evidence>
<keyword evidence="4" id="KW-1185">Reference proteome</keyword>
<dbReference type="PRINTS" id="PR00412">
    <property type="entry name" value="EPOXHYDRLASE"/>
</dbReference>
<dbReference type="Gene3D" id="3.40.50.1820">
    <property type="entry name" value="alpha/beta hydrolase"/>
    <property type="match status" value="1"/>
</dbReference>
<organism evidence="3 4">
    <name type="scientific">Nocardia vulneris</name>
    <dbReference type="NCBI Taxonomy" id="1141657"/>
    <lineage>
        <taxon>Bacteria</taxon>
        <taxon>Bacillati</taxon>
        <taxon>Actinomycetota</taxon>
        <taxon>Actinomycetes</taxon>
        <taxon>Mycobacteriales</taxon>
        <taxon>Nocardiaceae</taxon>
        <taxon>Nocardia</taxon>
    </lineage>
</organism>
<evidence type="ECO:0000313" key="3">
    <source>
        <dbReference type="EMBL" id="KIA66441.1"/>
    </source>
</evidence>
<dbReference type="InterPro" id="IPR000073">
    <property type="entry name" value="AB_hydrolase_1"/>
</dbReference>
<comment type="caution">
    <text evidence="3">The sequence shown here is derived from an EMBL/GenBank/DDBJ whole genome shotgun (WGS) entry which is preliminary data.</text>
</comment>
<dbReference type="PRINTS" id="PR00111">
    <property type="entry name" value="ABHYDROLASE"/>
</dbReference>
<accession>A0ABR4ZM03</accession>
<evidence type="ECO:0000313" key="4">
    <source>
        <dbReference type="Proteomes" id="UP000031364"/>
    </source>
</evidence>
<gene>
    <name evidence="3" type="ORF">FG87_02335</name>
</gene>
<feature type="domain" description="AB hydrolase-1" evidence="2">
    <location>
        <begin position="27"/>
        <end position="262"/>
    </location>
</feature>
<keyword evidence="1" id="KW-0378">Hydrolase</keyword>
<dbReference type="EMBL" id="JNFP01000002">
    <property type="protein sequence ID" value="KIA66441.1"/>
    <property type="molecule type" value="Genomic_DNA"/>
</dbReference>
<proteinExistence type="predicted"/>
<dbReference type="InterPro" id="IPR000639">
    <property type="entry name" value="Epox_hydrolase-like"/>
</dbReference>
<evidence type="ECO:0000259" key="2">
    <source>
        <dbReference type="Pfam" id="PF00561"/>
    </source>
</evidence>
<dbReference type="InterPro" id="IPR029058">
    <property type="entry name" value="AB_hydrolase_fold"/>
</dbReference>
<dbReference type="SUPFAM" id="SSF53474">
    <property type="entry name" value="alpha/beta-Hydrolases"/>
    <property type="match status" value="1"/>
</dbReference>
<dbReference type="Pfam" id="PF00561">
    <property type="entry name" value="Abhydrolase_1"/>
    <property type="match status" value="1"/>
</dbReference>
<sequence length="279" mass="31147">MIEATEITTGAGTFDVLTCGDVRGREVMLLHGFPEGAIEWEFQLHTLGGGGCYVVAPDQRGYSAGVRPERPAEYRVEELVGDVLAIADELGWQRFDLVGHDWGGYVGWAVAAEHPERVRTFTAVSQPHPGALVKAMKEDEDQALRSQYVARLREPRTAERALLADGAIGLRRLFEWKVPEERVDHYVERLSRPEALTAALNWYRAAHLSGRVGEVTVPTLYVWSTEDSVIGSTAALATAKYVTGPYRFEMLEDVSHWIPEQAPEDLTRLIMQHLLAHRS</sequence>
<dbReference type="PANTHER" id="PTHR43329">
    <property type="entry name" value="EPOXIDE HYDROLASE"/>
    <property type="match status" value="1"/>
</dbReference>
<reference evidence="3 4" key="1">
    <citation type="journal article" date="2014" name="Int. J. Syst. Evol. Microbiol.">
        <title>Nocardia vulneris sp. nov., isolated from wounds of human patients in North America.</title>
        <authorList>
            <person name="Lasker B.A."/>
            <person name="Bell M."/>
            <person name="Klenk H.P."/>
            <person name="Sproer C."/>
            <person name="Schumann C."/>
            <person name="Schumann P."/>
            <person name="Brown J.M."/>
        </authorList>
    </citation>
    <scope>NUCLEOTIDE SEQUENCE [LARGE SCALE GENOMIC DNA]</scope>
    <source>
        <strain evidence="3 4">W9851</strain>
    </source>
</reference>
<name>A0ABR4ZM03_9NOCA</name>
<protein>
    <submittedName>
        <fullName evidence="3">Haloalkane dehalogenase</fullName>
    </submittedName>
</protein>
<dbReference type="Proteomes" id="UP000031364">
    <property type="component" value="Unassembled WGS sequence"/>
</dbReference>